<dbReference type="AlphaFoldDB" id="A0AAN1EXW5"/>
<keyword evidence="1" id="KW-0812">Transmembrane</keyword>
<reference evidence="2 3" key="1">
    <citation type="journal article" date="2017" name="Front. Immunol.">
        <title>Complete Genome Sequence of Lactobacillus casei LC5, a Potential Probiotics for Atopic Dermatitis.</title>
        <authorList>
            <person name="Kang J."/>
            <person name="Chung W.H."/>
            <person name="Lim T.J."/>
            <person name="Whon T.W."/>
            <person name="Lim S."/>
            <person name="Nam Y.D."/>
        </authorList>
    </citation>
    <scope>NUCLEOTIDE SEQUENCE [LARGE SCALE GENOMIC DNA]</scope>
    <source>
        <strain evidence="2 3">LC5</strain>
    </source>
</reference>
<sequence>MLIASVLLMKPFYGGNGKVACDWLVKWVDEGLGRVVDGRWMCFWAVLRKIALNGLEANKDPKISDDPKILGSLIQMLNGIVINIGSFSVLMKLCHAVYKPKKALGKFREK</sequence>
<feature type="transmembrane region" description="Helical" evidence="1">
    <location>
        <begin position="76"/>
        <end position="98"/>
    </location>
</feature>
<evidence type="ECO:0000313" key="2">
    <source>
        <dbReference type="EMBL" id="ARY90628.1"/>
    </source>
</evidence>
<gene>
    <name evidence="2" type="ORF">BGL52_02140</name>
</gene>
<evidence type="ECO:0000313" key="3">
    <source>
        <dbReference type="Proteomes" id="UP000195609"/>
    </source>
</evidence>
<protein>
    <submittedName>
        <fullName evidence="2">Uncharacterized protein</fullName>
    </submittedName>
</protein>
<dbReference type="EMBL" id="CP017065">
    <property type="protein sequence ID" value="ARY90628.1"/>
    <property type="molecule type" value="Genomic_DNA"/>
</dbReference>
<keyword evidence="1" id="KW-1133">Transmembrane helix</keyword>
<proteinExistence type="predicted"/>
<keyword evidence="1" id="KW-0472">Membrane</keyword>
<organism evidence="2 3">
    <name type="scientific">Lacticaseibacillus casei</name>
    <name type="common">Lactobacillus casei</name>
    <dbReference type="NCBI Taxonomy" id="1582"/>
    <lineage>
        <taxon>Bacteria</taxon>
        <taxon>Bacillati</taxon>
        <taxon>Bacillota</taxon>
        <taxon>Bacilli</taxon>
        <taxon>Lactobacillales</taxon>
        <taxon>Lactobacillaceae</taxon>
        <taxon>Lacticaseibacillus</taxon>
    </lineage>
</organism>
<evidence type="ECO:0000256" key="1">
    <source>
        <dbReference type="SAM" id="Phobius"/>
    </source>
</evidence>
<accession>A0AAN1EXW5</accession>
<name>A0AAN1EXW5_LACCA</name>
<dbReference type="Proteomes" id="UP000195609">
    <property type="component" value="Chromosome"/>
</dbReference>